<feature type="active site" description="Nucleophile" evidence="11">
    <location>
        <position position="104"/>
    </location>
</feature>
<keyword evidence="5 11" id="KW-0547">Nucleotide-binding</keyword>
<dbReference type="InterPro" id="IPR023382">
    <property type="entry name" value="MnmA-like_central_sf"/>
</dbReference>
<dbReference type="Gene3D" id="2.30.30.280">
    <property type="entry name" value="Adenine nucleotide alpha hydrolases-like domains"/>
    <property type="match status" value="1"/>
</dbReference>
<comment type="similarity">
    <text evidence="11">Belongs to the MnmA/TRMU family.</text>
</comment>
<keyword evidence="8" id="KW-1015">Disulfide bond</keyword>
<name>A0A1M4U0T8_9THEO</name>
<evidence type="ECO:0000256" key="11">
    <source>
        <dbReference type="HAMAP-Rule" id="MF_00144"/>
    </source>
</evidence>
<dbReference type="RefSeq" id="WP_073341374.1">
    <property type="nucleotide sequence ID" value="NZ_FQVH01000002.1"/>
</dbReference>
<dbReference type="GO" id="GO:0000049">
    <property type="term" value="F:tRNA binding"/>
    <property type="evidence" value="ECO:0007669"/>
    <property type="project" value="UniProtKB-KW"/>
</dbReference>
<comment type="function">
    <text evidence="10 11">Catalyzes the 2-thiolation of uridine at the wobble position (U34) of tRNA, leading to the formation of s(2)U34.</text>
</comment>
<keyword evidence="4 11" id="KW-0819">tRNA processing</keyword>
<dbReference type="GO" id="GO:0103016">
    <property type="term" value="F:tRNA-uridine 2-sulfurtransferase activity"/>
    <property type="evidence" value="ECO:0007669"/>
    <property type="project" value="UniProtKB-EC"/>
</dbReference>
<gene>
    <name evidence="11" type="primary">mnmA</name>
    <name evidence="14" type="ORF">SAMN02746089_00349</name>
</gene>
<organism evidence="14 15">
    <name type="scientific">Caldanaerobius fijiensis DSM 17918</name>
    <dbReference type="NCBI Taxonomy" id="1121256"/>
    <lineage>
        <taxon>Bacteria</taxon>
        <taxon>Bacillati</taxon>
        <taxon>Bacillota</taxon>
        <taxon>Clostridia</taxon>
        <taxon>Thermoanaerobacterales</taxon>
        <taxon>Thermoanaerobacteraceae</taxon>
        <taxon>Caldanaerobius</taxon>
    </lineage>
</organism>
<feature type="region of interest" description="Interaction with tRNA" evidence="11">
    <location>
        <begin position="308"/>
        <end position="309"/>
    </location>
</feature>
<dbReference type="NCBIfam" id="NF001138">
    <property type="entry name" value="PRK00143.1"/>
    <property type="match status" value="1"/>
</dbReference>
<dbReference type="InterPro" id="IPR004506">
    <property type="entry name" value="MnmA-like"/>
</dbReference>
<keyword evidence="15" id="KW-1185">Reference proteome</keyword>
<dbReference type="GO" id="GO:0032259">
    <property type="term" value="P:methylation"/>
    <property type="evidence" value="ECO:0007669"/>
    <property type="project" value="UniProtKB-KW"/>
</dbReference>
<dbReference type="PANTHER" id="PTHR11933">
    <property type="entry name" value="TRNA 5-METHYLAMINOMETHYL-2-THIOURIDYLATE -METHYLTRANSFERASE"/>
    <property type="match status" value="1"/>
</dbReference>
<dbReference type="FunFam" id="3.40.50.620:FF:000115">
    <property type="entry name" value="tRNA-specific 2-thiouridylase MnmA"/>
    <property type="match status" value="1"/>
</dbReference>
<evidence type="ECO:0000256" key="6">
    <source>
        <dbReference type="ARBA" id="ARBA00022840"/>
    </source>
</evidence>
<feature type="site" description="Interaction with tRNA" evidence="11">
    <location>
        <position position="129"/>
    </location>
</feature>
<evidence type="ECO:0000256" key="10">
    <source>
        <dbReference type="ARBA" id="ARBA00056575"/>
    </source>
</evidence>
<dbReference type="HAMAP" id="MF_00144">
    <property type="entry name" value="tRNA_thiouridyl_MnmA"/>
    <property type="match status" value="1"/>
</dbReference>
<evidence type="ECO:0000256" key="2">
    <source>
        <dbReference type="ARBA" id="ARBA00022555"/>
    </source>
</evidence>
<keyword evidence="7 11" id="KW-0694">RNA-binding</keyword>
<dbReference type="CDD" id="cd01998">
    <property type="entry name" value="MnmA_TRMU-like"/>
    <property type="match status" value="1"/>
</dbReference>
<protein>
    <recommendedName>
        <fullName evidence="11">tRNA-specific 2-thiouridylase MnmA</fullName>
        <ecNumber evidence="11">2.8.1.13</ecNumber>
    </recommendedName>
</protein>
<feature type="domain" description="tRNA-specific 2-thiouridylase MnmA-like C-terminal" evidence="12">
    <location>
        <begin position="281"/>
        <end position="357"/>
    </location>
</feature>
<dbReference type="Pfam" id="PF20258">
    <property type="entry name" value="tRNA_Me_trans_C"/>
    <property type="match status" value="1"/>
</dbReference>
<evidence type="ECO:0000259" key="12">
    <source>
        <dbReference type="Pfam" id="PF20258"/>
    </source>
</evidence>
<dbReference type="EMBL" id="FQVH01000002">
    <property type="protein sequence ID" value="SHE50305.1"/>
    <property type="molecule type" value="Genomic_DNA"/>
</dbReference>
<evidence type="ECO:0000256" key="4">
    <source>
        <dbReference type="ARBA" id="ARBA00022694"/>
    </source>
</evidence>
<feature type="site" description="Interaction with tRNA" evidence="11">
    <location>
        <position position="341"/>
    </location>
</feature>
<dbReference type="GO" id="GO:0002143">
    <property type="term" value="P:tRNA wobble position uridine thiolation"/>
    <property type="evidence" value="ECO:0007669"/>
    <property type="project" value="TreeGrafter"/>
</dbReference>
<dbReference type="InterPro" id="IPR014729">
    <property type="entry name" value="Rossmann-like_a/b/a_fold"/>
</dbReference>
<evidence type="ECO:0000256" key="3">
    <source>
        <dbReference type="ARBA" id="ARBA00022679"/>
    </source>
</evidence>
<dbReference type="AlphaFoldDB" id="A0A1M4U0T8"/>
<dbReference type="Proteomes" id="UP000184088">
    <property type="component" value="Unassembled WGS sequence"/>
</dbReference>
<feature type="active site" description="Cysteine persulfide intermediate" evidence="11">
    <location>
        <position position="202"/>
    </location>
</feature>
<dbReference type="PANTHER" id="PTHR11933:SF5">
    <property type="entry name" value="MITOCHONDRIAL TRNA-SPECIFIC 2-THIOURIDYLASE 1"/>
    <property type="match status" value="1"/>
</dbReference>
<keyword evidence="2 11" id="KW-0820">tRNA-binding</keyword>
<evidence type="ECO:0000256" key="7">
    <source>
        <dbReference type="ARBA" id="ARBA00022884"/>
    </source>
</evidence>
<evidence type="ECO:0000313" key="15">
    <source>
        <dbReference type="Proteomes" id="UP000184088"/>
    </source>
</evidence>
<keyword evidence="14" id="KW-0489">Methyltransferase</keyword>
<keyword evidence="1 11" id="KW-0963">Cytoplasm</keyword>
<feature type="binding site" evidence="11">
    <location>
        <begin position="8"/>
        <end position="15"/>
    </location>
    <ligand>
        <name>ATP</name>
        <dbReference type="ChEBI" id="CHEBI:30616"/>
    </ligand>
</feature>
<comment type="catalytic activity">
    <reaction evidence="9 11">
        <text>S-sulfanyl-L-cysteinyl-[protein] + uridine(34) in tRNA + AH2 + ATP = 2-thiouridine(34) in tRNA + L-cysteinyl-[protein] + A + AMP + diphosphate + H(+)</text>
        <dbReference type="Rhea" id="RHEA:47032"/>
        <dbReference type="Rhea" id="RHEA-COMP:10131"/>
        <dbReference type="Rhea" id="RHEA-COMP:11726"/>
        <dbReference type="Rhea" id="RHEA-COMP:11727"/>
        <dbReference type="Rhea" id="RHEA-COMP:11728"/>
        <dbReference type="ChEBI" id="CHEBI:13193"/>
        <dbReference type="ChEBI" id="CHEBI:15378"/>
        <dbReference type="ChEBI" id="CHEBI:17499"/>
        <dbReference type="ChEBI" id="CHEBI:29950"/>
        <dbReference type="ChEBI" id="CHEBI:30616"/>
        <dbReference type="ChEBI" id="CHEBI:33019"/>
        <dbReference type="ChEBI" id="CHEBI:61963"/>
        <dbReference type="ChEBI" id="CHEBI:65315"/>
        <dbReference type="ChEBI" id="CHEBI:87170"/>
        <dbReference type="ChEBI" id="CHEBI:456215"/>
        <dbReference type="EC" id="2.8.1.13"/>
    </reaction>
</comment>
<proteinExistence type="inferred from homology"/>
<dbReference type="FunFam" id="2.40.30.10:FF:000023">
    <property type="entry name" value="tRNA-specific 2-thiouridylase MnmA"/>
    <property type="match status" value="1"/>
</dbReference>
<dbReference type="GO" id="GO:0005737">
    <property type="term" value="C:cytoplasm"/>
    <property type="evidence" value="ECO:0007669"/>
    <property type="project" value="UniProtKB-SubCell"/>
</dbReference>
<dbReference type="SUPFAM" id="SSF52402">
    <property type="entry name" value="Adenine nucleotide alpha hydrolases-like"/>
    <property type="match status" value="1"/>
</dbReference>
<dbReference type="Gene3D" id="2.40.30.10">
    <property type="entry name" value="Translation factors"/>
    <property type="match status" value="1"/>
</dbReference>
<evidence type="ECO:0000256" key="1">
    <source>
        <dbReference type="ARBA" id="ARBA00022490"/>
    </source>
</evidence>
<feature type="region of interest" description="Interaction with tRNA" evidence="11">
    <location>
        <begin position="152"/>
        <end position="154"/>
    </location>
</feature>
<dbReference type="STRING" id="1121256.SAMN02746089_00349"/>
<dbReference type="InterPro" id="IPR046884">
    <property type="entry name" value="MnmA-like_central"/>
</dbReference>
<dbReference type="InterPro" id="IPR046885">
    <property type="entry name" value="MnmA-like_C"/>
</dbReference>
<feature type="binding site" evidence="11">
    <location>
        <position position="128"/>
    </location>
    <ligand>
        <name>ATP</name>
        <dbReference type="ChEBI" id="CHEBI:30616"/>
    </ligand>
</feature>
<dbReference type="OrthoDB" id="9800696at2"/>
<comment type="caution">
    <text evidence="11">Lacks conserved residue(s) required for the propagation of feature annotation.</text>
</comment>
<dbReference type="Gene3D" id="3.40.50.620">
    <property type="entry name" value="HUPs"/>
    <property type="match status" value="1"/>
</dbReference>
<dbReference type="Pfam" id="PF03054">
    <property type="entry name" value="tRNA_Me_trans"/>
    <property type="match status" value="1"/>
</dbReference>
<dbReference type="NCBIfam" id="TIGR00420">
    <property type="entry name" value="trmU"/>
    <property type="match status" value="1"/>
</dbReference>
<accession>A0A1M4U0T8</accession>
<dbReference type="GO" id="GO:0005524">
    <property type="term" value="F:ATP binding"/>
    <property type="evidence" value="ECO:0007669"/>
    <property type="project" value="UniProtKB-KW"/>
</dbReference>
<keyword evidence="6 11" id="KW-0067">ATP-binding</keyword>
<keyword evidence="3 11" id="KW-0808">Transferase</keyword>
<evidence type="ECO:0000256" key="9">
    <source>
        <dbReference type="ARBA" id="ARBA00051542"/>
    </source>
</evidence>
<evidence type="ECO:0000259" key="13">
    <source>
        <dbReference type="Pfam" id="PF20259"/>
    </source>
</evidence>
<sequence length="361" mass="40676">MAKKVVLGMSGGVDSSVAAYLLQQEGYEVIGVTMQIWPDEDEYKIIHEGGCCSLSAVEDARRVANRLGIPHYVLNFKDIFKEKVIDYFVDEYLHGRTPNPCIACNRFIKFEALLYRALSIGADYVATGHYAKIEYDDNLGRYLLKKAIDQNKDQTYVLYSFTQQQLEHTVMPLGYYTKPQIREIAKELKLPVAAKPESQEICFVPDNDYGKFIEEQKPDEIKAGYFVDTKGNILGRHRGIAHYTIGQRRGLGISAGKPLYVVDIKPEENIVVVGDEKDVYSDELIAEDLNFIPFDRLEEAMNVNVKIRYTAKEAQAVITPMGKDKVKVKFKNPQRAITPGQAVVFYDGEIVVGGGIIVKNN</sequence>
<reference evidence="14 15" key="1">
    <citation type="submission" date="2016-11" db="EMBL/GenBank/DDBJ databases">
        <authorList>
            <person name="Jaros S."/>
            <person name="Januszkiewicz K."/>
            <person name="Wedrychowicz H."/>
        </authorList>
    </citation>
    <scope>NUCLEOTIDE SEQUENCE [LARGE SCALE GENOMIC DNA]</scope>
    <source>
        <strain evidence="14 15">DSM 17918</strain>
    </source>
</reference>
<dbReference type="Pfam" id="PF20259">
    <property type="entry name" value="tRNA_Me_trans_M"/>
    <property type="match status" value="1"/>
</dbReference>
<feature type="binding site" evidence="11">
    <location>
        <position position="34"/>
    </location>
    <ligand>
        <name>ATP</name>
        <dbReference type="ChEBI" id="CHEBI:30616"/>
    </ligand>
</feature>
<evidence type="ECO:0000313" key="14">
    <source>
        <dbReference type="EMBL" id="SHE50305.1"/>
    </source>
</evidence>
<evidence type="ECO:0000256" key="5">
    <source>
        <dbReference type="ARBA" id="ARBA00022741"/>
    </source>
</evidence>
<dbReference type="FunFam" id="2.30.30.280:FF:000001">
    <property type="entry name" value="tRNA-specific 2-thiouridylase MnmA"/>
    <property type="match status" value="1"/>
</dbReference>
<dbReference type="EC" id="2.8.1.13" evidence="11"/>
<comment type="subcellular location">
    <subcellularLocation>
        <location evidence="11">Cytoplasm</location>
    </subcellularLocation>
</comment>
<feature type="domain" description="tRNA-specific 2-thiouridylase MnmA-like central" evidence="13">
    <location>
        <begin position="211"/>
        <end position="275"/>
    </location>
</feature>
<evidence type="ECO:0000256" key="8">
    <source>
        <dbReference type="ARBA" id="ARBA00023157"/>
    </source>
</evidence>
<dbReference type="GO" id="GO:0008168">
    <property type="term" value="F:methyltransferase activity"/>
    <property type="evidence" value="ECO:0007669"/>
    <property type="project" value="UniProtKB-KW"/>
</dbReference>